<sequence length="61" mass="7239">MKFLFLLILTYLLFRFVQRAFFSPAPKSRFRVVYPNSERGPGEKDISDRVRVLETKRTDEG</sequence>
<evidence type="ECO:0000313" key="2">
    <source>
        <dbReference type="Proteomes" id="UP000231990"/>
    </source>
</evidence>
<dbReference type="Proteomes" id="UP000231990">
    <property type="component" value="Unassembled WGS sequence"/>
</dbReference>
<dbReference type="AlphaFoldDB" id="A0A2M9ZQA2"/>
<organism evidence="1 2">
    <name type="scientific">Leptospira perolatii</name>
    <dbReference type="NCBI Taxonomy" id="2023191"/>
    <lineage>
        <taxon>Bacteria</taxon>
        <taxon>Pseudomonadati</taxon>
        <taxon>Spirochaetota</taxon>
        <taxon>Spirochaetia</taxon>
        <taxon>Leptospirales</taxon>
        <taxon>Leptospiraceae</taxon>
        <taxon>Leptospira</taxon>
    </lineage>
</organism>
<protein>
    <submittedName>
        <fullName evidence="1">Uncharacterized protein</fullName>
    </submittedName>
</protein>
<accession>A0A2M9ZQA2</accession>
<dbReference type="EMBL" id="NPDZ01000002">
    <property type="protein sequence ID" value="PJZ74205.1"/>
    <property type="molecule type" value="Genomic_DNA"/>
</dbReference>
<evidence type="ECO:0000313" key="1">
    <source>
        <dbReference type="EMBL" id="PJZ74205.1"/>
    </source>
</evidence>
<proteinExistence type="predicted"/>
<name>A0A2M9ZQA2_9LEPT</name>
<comment type="caution">
    <text evidence="1">The sequence shown here is derived from an EMBL/GenBank/DDBJ whole genome shotgun (WGS) entry which is preliminary data.</text>
</comment>
<reference evidence="1 2" key="1">
    <citation type="submission" date="2017-07" db="EMBL/GenBank/DDBJ databases">
        <title>Leptospira spp. isolated from tropical soils.</title>
        <authorList>
            <person name="Thibeaux R."/>
            <person name="Iraola G."/>
            <person name="Ferres I."/>
            <person name="Bierque E."/>
            <person name="Girault D."/>
            <person name="Soupe-Gilbert M.-E."/>
            <person name="Picardeau M."/>
            <person name="Goarant C."/>
        </authorList>
    </citation>
    <scope>NUCLEOTIDE SEQUENCE [LARGE SCALE GENOMIC DNA]</scope>
    <source>
        <strain evidence="1 2">FH1-B-B1</strain>
    </source>
</reference>
<gene>
    <name evidence="1" type="ORF">CH373_04645</name>
</gene>